<dbReference type="InParanoid" id="A0A177BWE8"/>
<name>A0A177BWE8_9PLEO</name>
<organism evidence="3 4">
    <name type="scientific">Paraphaeosphaeria sporulosa</name>
    <dbReference type="NCBI Taxonomy" id="1460663"/>
    <lineage>
        <taxon>Eukaryota</taxon>
        <taxon>Fungi</taxon>
        <taxon>Dikarya</taxon>
        <taxon>Ascomycota</taxon>
        <taxon>Pezizomycotina</taxon>
        <taxon>Dothideomycetes</taxon>
        <taxon>Pleosporomycetidae</taxon>
        <taxon>Pleosporales</taxon>
        <taxon>Massarineae</taxon>
        <taxon>Didymosphaeriaceae</taxon>
        <taxon>Paraphaeosphaeria</taxon>
    </lineage>
</organism>
<accession>A0A177BWE8</accession>
<dbReference type="OrthoDB" id="10320115at2759"/>
<proteinExistence type="predicted"/>
<evidence type="ECO:0000313" key="3">
    <source>
        <dbReference type="EMBL" id="OAF99455.1"/>
    </source>
</evidence>
<feature type="chain" id="PRO_5008057464" evidence="2">
    <location>
        <begin position="19"/>
        <end position="105"/>
    </location>
</feature>
<feature type="region of interest" description="Disordered" evidence="1">
    <location>
        <begin position="57"/>
        <end position="87"/>
    </location>
</feature>
<sequence length="105" mass="11276">MKFTQIIAGFALATTTLAIAIPGDCGLNPHANCKRVAIPEPEPANCGPNPHSNCKRTPIPEPEPMPEPSDCGPNPHSNCKRAPAPKPAVVRRLLDREVMTEHPAR</sequence>
<gene>
    <name evidence="3" type="ORF">CC84DRAFT_1223123</name>
</gene>
<dbReference type="Proteomes" id="UP000077069">
    <property type="component" value="Unassembled WGS sequence"/>
</dbReference>
<dbReference type="EMBL" id="KV441562">
    <property type="protein sequence ID" value="OAF99455.1"/>
    <property type="molecule type" value="Genomic_DNA"/>
</dbReference>
<reference evidence="3 4" key="1">
    <citation type="submission" date="2016-05" db="EMBL/GenBank/DDBJ databases">
        <title>Comparative analysis of secretome profiles of manganese(II)-oxidizing ascomycete fungi.</title>
        <authorList>
            <consortium name="DOE Joint Genome Institute"/>
            <person name="Zeiner C.A."/>
            <person name="Purvine S.O."/>
            <person name="Zink E.M."/>
            <person name="Wu S."/>
            <person name="Pasa-Tolic L."/>
            <person name="Chaput D.L."/>
            <person name="Haridas S."/>
            <person name="Grigoriev I.V."/>
            <person name="Santelli C.M."/>
            <person name="Hansel C.M."/>
        </authorList>
    </citation>
    <scope>NUCLEOTIDE SEQUENCE [LARGE SCALE GENOMIC DNA]</scope>
    <source>
        <strain evidence="3 4">AP3s5-JAC2a</strain>
    </source>
</reference>
<evidence type="ECO:0000313" key="4">
    <source>
        <dbReference type="Proteomes" id="UP000077069"/>
    </source>
</evidence>
<keyword evidence="2" id="KW-0732">Signal</keyword>
<keyword evidence="4" id="KW-1185">Reference proteome</keyword>
<feature type="signal peptide" evidence="2">
    <location>
        <begin position="1"/>
        <end position="18"/>
    </location>
</feature>
<protein>
    <submittedName>
        <fullName evidence="3">Uncharacterized protein</fullName>
    </submittedName>
</protein>
<evidence type="ECO:0000256" key="2">
    <source>
        <dbReference type="SAM" id="SignalP"/>
    </source>
</evidence>
<dbReference type="AlphaFoldDB" id="A0A177BWE8"/>
<dbReference type="GeneID" id="28766949"/>
<dbReference type="RefSeq" id="XP_018029821.1">
    <property type="nucleotide sequence ID" value="XM_018183463.1"/>
</dbReference>
<evidence type="ECO:0000256" key="1">
    <source>
        <dbReference type="SAM" id="MobiDB-lite"/>
    </source>
</evidence>